<protein>
    <submittedName>
        <fullName evidence="2">Uncharacterized protein</fullName>
    </submittedName>
</protein>
<dbReference type="RefSeq" id="WP_128700307.1">
    <property type="nucleotide sequence ID" value="NZ_CP019384.1"/>
</dbReference>
<name>A0A410P5K9_VELA1</name>
<organism evidence="2 3">
    <name type="scientific">Velamenicoccus archaeovorus</name>
    <dbReference type="NCBI Taxonomy" id="1930593"/>
    <lineage>
        <taxon>Bacteria</taxon>
        <taxon>Pseudomonadati</taxon>
        <taxon>Candidatus Omnitrophota</taxon>
        <taxon>Candidatus Velamenicoccus</taxon>
    </lineage>
</organism>
<gene>
    <name evidence="2" type="ORF">BU251_06980</name>
</gene>
<keyword evidence="1" id="KW-1133">Transmembrane helix</keyword>
<dbReference type="KEGG" id="vai:BU251_06980"/>
<evidence type="ECO:0000313" key="2">
    <source>
        <dbReference type="EMBL" id="QAT17475.1"/>
    </source>
</evidence>
<sequence>MIEVPADIEKYIPAAAGVLVFLLLARLLAGRKRGNPLAALAKKLGLLLQEGHDDTLEHELRVFSFSGMGKVFPRLYYVMSCSWDGVRMKIFDYNGSRFIFGMPRFLFQTMGFGDAAGTALSQFFISPRTFYWRLAPLFSKDVFVREGIPGEFLKRYVIVVKKDTPVPKFRRELFDRFLSLGKAYSLETRGSCFVFYRRGLVIPLRRMEIFYKDFQGVTGVLRQGIG</sequence>
<dbReference type="Proteomes" id="UP000287243">
    <property type="component" value="Chromosome"/>
</dbReference>
<feature type="transmembrane region" description="Helical" evidence="1">
    <location>
        <begin position="12"/>
        <end position="29"/>
    </location>
</feature>
<evidence type="ECO:0000313" key="3">
    <source>
        <dbReference type="Proteomes" id="UP000287243"/>
    </source>
</evidence>
<keyword evidence="1" id="KW-0812">Transmembrane</keyword>
<dbReference type="EMBL" id="CP019384">
    <property type="protein sequence ID" value="QAT17475.1"/>
    <property type="molecule type" value="Genomic_DNA"/>
</dbReference>
<dbReference type="AlphaFoldDB" id="A0A410P5K9"/>
<proteinExistence type="predicted"/>
<keyword evidence="1" id="KW-0472">Membrane</keyword>
<keyword evidence="3" id="KW-1185">Reference proteome</keyword>
<reference evidence="2 3" key="1">
    <citation type="submission" date="2017-01" db="EMBL/GenBank/DDBJ databases">
        <title>First insights into the biology of 'candidatus Vampirococcus archaeovorus'.</title>
        <authorList>
            <person name="Kizina J."/>
            <person name="Jordan S."/>
            <person name="Stueber K."/>
            <person name="Reinhardt R."/>
            <person name="Harder J."/>
        </authorList>
    </citation>
    <scope>NUCLEOTIDE SEQUENCE [LARGE SCALE GENOMIC DNA]</scope>
    <source>
        <strain evidence="2 3">LiM</strain>
    </source>
</reference>
<evidence type="ECO:0000256" key="1">
    <source>
        <dbReference type="SAM" id="Phobius"/>
    </source>
</evidence>
<accession>A0A410P5K9</accession>